<dbReference type="PANTHER" id="PTHR32305:SF15">
    <property type="entry name" value="PROTEIN RHSA-RELATED"/>
    <property type="match status" value="1"/>
</dbReference>
<sequence>MGDSTSGNSQFLKTDGGKTKSNAIDVPSISLPKGGGAIKGIDEKFSVNAVNGTASFSIPLPFSPARGASPSLSLSYNSGAGNSIFGLGWNISLPSIKRKTDKGLPQYFDSIDSDTFLFSEAEDLVPEFKKETDGSFSIDGNGDYVINEKTAADGLHSIRFYRPRIEGLFARIERWTEKLTGIIKWRIITRDNVTSLFGWTNNAVVANPADNKKIFEWLPEFVFDDKGNCCQYIYKSEDEIGFDKSLLHHKNRFQNGRLTYTNIYPDKILYGNKTPYKKIEDDFPGTADYLFETVFDYGTLQTGDAVDTFKYWDFRTDAFSDYKAGFEIRTTRLCKRVLLLHHFNGTGEYDGLVRSVNLEYDTATQKDFTFLKSVTSFGYIKKEDGTYSSKNFPAVEFQYQKHEWNSEVNTIAAEELIHAPSGLDGAGYQFTDLFNEGLSGMLTEQANGWYYKHNLGGGKFERAKLVTPKPTFAGLGSQLQWADLNADGGKQLVNFANEPKGYFELDEDNEWQPFQYFKNLPNINLGDSNTRMLDLNGDGKPDILISEDHVFSWYPSSGKNGYETVQKTVKPFDEEKGPHVVFADLKQTVFLADMSAGGMTDIVRIRNGEVCYWPNLGYGKFGAKVAMNNAPIFDHPDTFNPSYIRLADIDGSGTTDIIYLGKNKFTCWMNLSGNSFSGEVFEINSFPAIDSEAMVTVADLLGNGVACIVWSSALQKDATASIKYIDLMKSKKPHIMVSYKNNLGKETYFEYTASTKFYIEDKLAGKPWVTKLHFPVHCISKTTTEDKISGYKFVSEYKYHHGYFDHAEKEFRGFGMVEQIDAEIFEHWQKSGATNITDATLHQEPVVSKTWNHTGAFLHKDKILNQFAKDYWYEEMQRQGFVVTHHEVALPDARLVAASGIDPTIISHLSAQEWREALRACKGMGLRSEVFARDAIKFGNTDEARKKELTPYTVSTHNCLIELLQPKGKNKFAVFTVKESEAISYSYERNTEDPRIAHSLNIKLDEYGNVLESAAIVYPRLIADVSMPEAVQQEQAKTIISYTQNEFTNDVVNEEAYRLRLPAATKTFELKGVGKTGSFYSMNDFENILDLANEVPYQQVNTEPTDGIPQKRLIEQVRINYRNNDLVNILPLHQLQSLAMPYESFQLAFTPELLTDIYGDKVNDGLLTESKFIHSEGDNNWWIRSGTTQFIQDTETAADAQNRFYLPLSYTDPFGSTTKVRYYSNYFLFAEQTEDALENKVTVDVFNFRTLSPQRMRDANNNISETIADELGLVKAMAVFGKGDQADDLDGLTEFTEQTEKDLIQEFFNVPELGNGIDDSVTLHQKAKQLLQHASARFVYDFEVYQNTGKPAVVSSIVRETHFRKDEAALNPESKLQLGFEYSNGLGQVLMKKVQAEPGVAKKVTIQPDDIVTVENVDTSTSNPVQLRWVGNGRTILNNKGNPVKQYEPYFSVTNGYEDVKELVETGVTPIMYYDAAGRLIKTEMPDNTFSKVEFDSWKQLTYDANDTVMESKWYTDRINNLIDDVLKDSVKEKDAAQKAALHFNTPATIHLDTFGRPCSTIAHNKRKDFGSNTIIEEFYTSLAVLDMESNLRKVIDAAGNTVMAYKYDMLGNMLYQNSMDAGEKWMLNDCMGKPVYAWDAKGHEFATTYDELHRPLTSLLINEGNTIITGRQEYIDTKDLNPAELLAQQNLNFIGSSPVQYDSAGITRVRKLDFKGNPLESSRQLCKDYKTIPDWTTIAVIEMEDEIFISSGEFDALNRPLQIRTPHTEVIPASVMLPVYNEAGVLDGMNAHLRGNVDATVFVTNIYYDAKGQRETIYYGNNSLTRYTYDNKTFRLLRLLTTSNNGTNILQDLRYTYDPVGNISFIKDNAQPTVFYNGQEIKPENNYEYDAIYQLVYASGREHIGQNKVNENNRDNNRNFPFQLETSPTNVNALRKYTQQYLYDAVGNILKMQHRAKDGDYTRKYWYNNNDAHRNELSIDATTIKNNQLLQTQIADTTTRYTHDIQGNMLNLPHLMGMVWNYKDQLEQIDLGGGGKAFYVYDGGGQRIRKVIEKNGLKEERLYLGAVEVFRIKNSAGDTVKQTDTLHLMDDKSRIAMVETPVITDDFEEQQVIRFIYGNHLGSSSLELNENAVTISYEEYHPYGTTSFSATNSDIKAAAKRYRYTGMERDEESGMAYHIARYYLNWLGRWLSADPIGIGGGLNSFRYVQNRVLISCDTSGTEDESVIVHDDEIGQTYSIDRPRQSRASVDPEPRYNSSETYEGYSIEPEEASAPVASVFRRKSKASDQTATDQFKSSDISVSTDLGLKSTLNNLTQSDLEVTQNQNISIAGRDGWRSGFRFRIRPEWRSLIYDSKKPGEYFKSEKKTGMELELFNYRRSIIDQSIIDTDHFDLRFQALSVSFTSGLKISPDAIDLGASVGFTAASLQSSIGVENLKLSGSFETGLKGSFATDFSAKKGIKLKFQLVVGVGGSVNVEVNPVGIVGDGYKAASTITDYYVEEHLTDIEKRMFEGMNPEKSYNNTFKNEDDPNYSPYSWKQ</sequence>
<feature type="domain" description="Insecticide toxin TcdB middle/N-terminal" evidence="6">
    <location>
        <begin position="689"/>
        <end position="826"/>
    </location>
</feature>
<dbReference type="InterPro" id="IPR003284">
    <property type="entry name" value="Sal_SpvB"/>
</dbReference>
<dbReference type="GO" id="GO:0005576">
    <property type="term" value="C:extracellular region"/>
    <property type="evidence" value="ECO:0007669"/>
    <property type="project" value="UniProtKB-SubCell"/>
</dbReference>
<dbReference type="PRINTS" id="PR01341">
    <property type="entry name" value="SALSPVBPROT"/>
</dbReference>
<name>A0A8J8FKM6_9BACT</name>
<proteinExistence type="predicted"/>
<feature type="region of interest" description="Disordered" evidence="4">
    <location>
        <begin position="2518"/>
        <end position="2539"/>
    </location>
</feature>
<comment type="caution">
    <text evidence="7">The sequence shown here is derived from an EMBL/GenBank/DDBJ whole genome shotgun (WGS) entry which is preliminary data.</text>
</comment>
<evidence type="ECO:0000256" key="4">
    <source>
        <dbReference type="SAM" id="MobiDB-lite"/>
    </source>
</evidence>
<keyword evidence="2" id="KW-0964">Secreted</keyword>
<feature type="domain" description="Insecticide toxin TcdB middle/C-terminal" evidence="5">
    <location>
        <begin position="917"/>
        <end position="1046"/>
    </location>
</feature>
<dbReference type="Pfam" id="PF12255">
    <property type="entry name" value="TcdB_toxin_midC"/>
    <property type="match status" value="1"/>
</dbReference>
<dbReference type="NCBIfam" id="TIGR03696">
    <property type="entry name" value="Rhs_assc_core"/>
    <property type="match status" value="1"/>
</dbReference>
<keyword evidence="3" id="KW-0843">Virulence</keyword>
<dbReference type="InterPro" id="IPR028994">
    <property type="entry name" value="Integrin_alpha_N"/>
</dbReference>
<dbReference type="Pfam" id="PF12256">
    <property type="entry name" value="TcdB_toxin_midN"/>
    <property type="match status" value="1"/>
</dbReference>
<dbReference type="PANTHER" id="PTHR32305">
    <property type="match status" value="1"/>
</dbReference>
<dbReference type="Gene3D" id="2.180.10.10">
    <property type="entry name" value="RHS repeat-associated core"/>
    <property type="match status" value="1"/>
</dbReference>
<dbReference type="InterPro" id="IPR022045">
    <property type="entry name" value="TcdB_toxin_mid/N"/>
</dbReference>
<evidence type="ECO:0000259" key="6">
    <source>
        <dbReference type="Pfam" id="PF12256"/>
    </source>
</evidence>
<evidence type="ECO:0000256" key="1">
    <source>
        <dbReference type="ARBA" id="ARBA00004613"/>
    </source>
</evidence>
<evidence type="ECO:0000313" key="8">
    <source>
        <dbReference type="Proteomes" id="UP000598971"/>
    </source>
</evidence>
<evidence type="ECO:0000256" key="2">
    <source>
        <dbReference type="ARBA" id="ARBA00022525"/>
    </source>
</evidence>
<keyword evidence="8" id="KW-1185">Reference proteome</keyword>
<dbReference type="Pfam" id="PF03534">
    <property type="entry name" value="SpvB"/>
    <property type="match status" value="1"/>
</dbReference>
<dbReference type="EMBL" id="WHPF01000017">
    <property type="protein sequence ID" value="NNV57631.1"/>
    <property type="molecule type" value="Genomic_DNA"/>
</dbReference>
<dbReference type="SUPFAM" id="SSF69318">
    <property type="entry name" value="Integrin alpha N-terminal domain"/>
    <property type="match status" value="1"/>
</dbReference>
<dbReference type="GO" id="GO:0005737">
    <property type="term" value="C:cytoplasm"/>
    <property type="evidence" value="ECO:0007669"/>
    <property type="project" value="InterPro"/>
</dbReference>
<gene>
    <name evidence="7" type="ORF">GD597_19330</name>
</gene>
<dbReference type="InterPro" id="IPR022044">
    <property type="entry name" value="TcdB_toxin_mid/C"/>
</dbReference>
<accession>A0A8J8FKM6</accession>
<dbReference type="InterPro" id="IPR050708">
    <property type="entry name" value="T6SS_VgrG/RHS"/>
</dbReference>
<reference evidence="7" key="1">
    <citation type="submission" date="2019-10" db="EMBL/GenBank/DDBJ databases">
        <title>Draft genome sequence of Panacibacter sp. KCS-6.</title>
        <authorList>
            <person name="Yim K.J."/>
        </authorList>
    </citation>
    <scope>NUCLEOTIDE SEQUENCE</scope>
    <source>
        <strain evidence="7">KCS-6</strain>
    </source>
</reference>
<feature type="region of interest" description="Disordered" evidence="4">
    <location>
        <begin position="2237"/>
        <end position="2262"/>
    </location>
</feature>
<dbReference type="Proteomes" id="UP000598971">
    <property type="component" value="Unassembled WGS sequence"/>
</dbReference>
<comment type="subcellular location">
    <subcellularLocation>
        <location evidence="1">Secreted</location>
    </subcellularLocation>
</comment>
<dbReference type="InterPro" id="IPR022385">
    <property type="entry name" value="Rhs_assc_core"/>
</dbReference>
<protein>
    <submittedName>
        <fullName evidence="7">Insecticidal toxin complex protein</fullName>
    </submittedName>
</protein>
<evidence type="ECO:0000313" key="7">
    <source>
        <dbReference type="EMBL" id="NNV57631.1"/>
    </source>
</evidence>
<organism evidence="7 8">
    <name type="scientific">Limnovirga soli</name>
    <dbReference type="NCBI Taxonomy" id="2656915"/>
    <lineage>
        <taxon>Bacteria</taxon>
        <taxon>Pseudomonadati</taxon>
        <taxon>Bacteroidota</taxon>
        <taxon>Chitinophagia</taxon>
        <taxon>Chitinophagales</taxon>
        <taxon>Chitinophagaceae</taxon>
        <taxon>Limnovirga</taxon>
    </lineage>
</organism>
<evidence type="ECO:0000256" key="3">
    <source>
        <dbReference type="ARBA" id="ARBA00023026"/>
    </source>
</evidence>
<evidence type="ECO:0000259" key="5">
    <source>
        <dbReference type="Pfam" id="PF12255"/>
    </source>
</evidence>